<sequence length="315" mass="35757">MYIFIVNTLAANGRGLKILKKLESDPLFQKSYCRSFRTEYKGHAEKLAQQVAEIHKEQVECVIVIGGDGTLHEVINGLKLHSWIPVGFIPAGSGNDFARGVGMASDPLAIFRSIVSKRRHKSYWPGVYLTDNRAKKYYRHFVNTLGFGLEAEVTLAAERIKSRKWFSLFKLSRWSYLLGLFVVIKEFKPLRITVNLDGEKRQLDNVWMITVSNHPYFGGGMKINPTAKIQPGSFSVLTVENITRWKLLLLFISVYWGKHMKLKEVSHYQVTSLTVDSETPILFQTDGQVGTCKSCQVSKEPDTRKIFGAFTKLTS</sequence>
<gene>
    <name evidence="12" type="ORF">SAMN05216244_4021</name>
</gene>
<dbReference type="InterPro" id="IPR001206">
    <property type="entry name" value="Diacylglycerol_kinase_cat_dom"/>
</dbReference>
<dbReference type="InterPro" id="IPR005218">
    <property type="entry name" value="Diacylglycerol/lipid_kinase"/>
</dbReference>
<comment type="cofactor">
    <cofactor evidence="1">
        <name>Mg(2+)</name>
        <dbReference type="ChEBI" id="CHEBI:18420"/>
    </cofactor>
</comment>
<keyword evidence="8" id="KW-0443">Lipid metabolism</keyword>
<dbReference type="InterPro" id="IPR050187">
    <property type="entry name" value="Lipid_Phosphate_FormReg"/>
</dbReference>
<dbReference type="RefSeq" id="WP_074600992.1">
    <property type="nucleotide sequence ID" value="NZ_FNHF01000008.1"/>
</dbReference>
<keyword evidence="13" id="KW-1185">Reference proteome</keyword>
<evidence type="ECO:0000313" key="13">
    <source>
        <dbReference type="Proteomes" id="UP000182347"/>
    </source>
</evidence>
<evidence type="ECO:0000256" key="1">
    <source>
        <dbReference type="ARBA" id="ARBA00001946"/>
    </source>
</evidence>
<dbReference type="OrthoDB" id="9786026at2"/>
<dbReference type="STRING" id="482461.SAMN05216244_4021"/>
<dbReference type="InterPro" id="IPR045540">
    <property type="entry name" value="YegS/DAGK_C"/>
</dbReference>
<protein>
    <submittedName>
        <fullName evidence="12">Lipid kinase, YegS/Rv2252/BmrU family</fullName>
    </submittedName>
</protein>
<keyword evidence="3" id="KW-0444">Lipid biosynthesis</keyword>
<dbReference type="SMART" id="SM00046">
    <property type="entry name" value="DAGKc"/>
    <property type="match status" value="1"/>
</dbReference>
<dbReference type="InterPro" id="IPR017438">
    <property type="entry name" value="ATP-NAD_kinase_N"/>
</dbReference>
<evidence type="ECO:0000259" key="11">
    <source>
        <dbReference type="PROSITE" id="PS50146"/>
    </source>
</evidence>
<keyword evidence="6 12" id="KW-0418">Kinase</keyword>
<organism evidence="12 13">
    <name type="scientific">Sediminibacillus halophilus</name>
    <dbReference type="NCBI Taxonomy" id="482461"/>
    <lineage>
        <taxon>Bacteria</taxon>
        <taxon>Bacillati</taxon>
        <taxon>Bacillota</taxon>
        <taxon>Bacilli</taxon>
        <taxon>Bacillales</taxon>
        <taxon>Bacillaceae</taxon>
        <taxon>Sediminibacillus</taxon>
    </lineage>
</organism>
<accession>A0A1G9Y2L1</accession>
<dbReference type="Gene3D" id="3.40.50.10330">
    <property type="entry name" value="Probable inorganic polyphosphate/atp-NAD kinase, domain 1"/>
    <property type="match status" value="1"/>
</dbReference>
<keyword evidence="10" id="KW-1208">Phospholipid metabolism</keyword>
<proteinExistence type="inferred from homology"/>
<reference evidence="13" key="1">
    <citation type="submission" date="2016-10" db="EMBL/GenBank/DDBJ databases">
        <authorList>
            <person name="Varghese N."/>
            <person name="Submissions S."/>
        </authorList>
    </citation>
    <scope>NUCLEOTIDE SEQUENCE [LARGE SCALE GENOMIC DNA]</scope>
    <source>
        <strain evidence="13">CGMCC 1.6199</strain>
    </source>
</reference>
<dbReference type="NCBIfam" id="TIGR00147">
    <property type="entry name" value="YegS/Rv2252/BmrU family lipid kinase"/>
    <property type="match status" value="1"/>
</dbReference>
<keyword evidence="9" id="KW-0594">Phospholipid biosynthesis</keyword>
<evidence type="ECO:0000256" key="3">
    <source>
        <dbReference type="ARBA" id="ARBA00022516"/>
    </source>
</evidence>
<dbReference type="PANTHER" id="PTHR12358">
    <property type="entry name" value="SPHINGOSINE KINASE"/>
    <property type="match status" value="1"/>
</dbReference>
<dbReference type="SUPFAM" id="SSF111331">
    <property type="entry name" value="NAD kinase/diacylglycerol kinase-like"/>
    <property type="match status" value="1"/>
</dbReference>
<evidence type="ECO:0000256" key="4">
    <source>
        <dbReference type="ARBA" id="ARBA00022679"/>
    </source>
</evidence>
<keyword evidence="7" id="KW-0067">ATP-binding</keyword>
<keyword evidence="5" id="KW-0547">Nucleotide-binding</keyword>
<dbReference type="GO" id="GO:0016301">
    <property type="term" value="F:kinase activity"/>
    <property type="evidence" value="ECO:0007669"/>
    <property type="project" value="UniProtKB-KW"/>
</dbReference>
<evidence type="ECO:0000256" key="7">
    <source>
        <dbReference type="ARBA" id="ARBA00022840"/>
    </source>
</evidence>
<dbReference type="AlphaFoldDB" id="A0A1G9Y2L1"/>
<dbReference type="EMBL" id="FNHF01000008">
    <property type="protein sequence ID" value="SDN03297.1"/>
    <property type="molecule type" value="Genomic_DNA"/>
</dbReference>
<evidence type="ECO:0000256" key="2">
    <source>
        <dbReference type="ARBA" id="ARBA00005983"/>
    </source>
</evidence>
<evidence type="ECO:0000256" key="9">
    <source>
        <dbReference type="ARBA" id="ARBA00023209"/>
    </source>
</evidence>
<dbReference type="GO" id="GO:0008654">
    <property type="term" value="P:phospholipid biosynthetic process"/>
    <property type="evidence" value="ECO:0007669"/>
    <property type="project" value="UniProtKB-KW"/>
</dbReference>
<dbReference type="InterPro" id="IPR016064">
    <property type="entry name" value="NAD/diacylglycerol_kinase_sf"/>
</dbReference>
<dbReference type="PANTHER" id="PTHR12358:SF54">
    <property type="entry name" value="SPHINGOSINE KINASE RELATED PROTEIN"/>
    <property type="match status" value="1"/>
</dbReference>
<evidence type="ECO:0000256" key="10">
    <source>
        <dbReference type="ARBA" id="ARBA00023264"/>
    </source>
</evidence>
<evidence type="ECO:0000313" key="12">
    <source>
        <dbReference type="EMBL" id="SDN03297.1"/>
    </source>
</evidence>
<dbReference type="Pfam" id="PF00781">
    <property type="entry name" value="DAGK_cat"/>
    <property type="match status" value="1"/>
</dbReference>
<dbReference type="Proteomes" id="UP000182347">
    <property type="component" value="Unassembled WGS sequence"/>
</dbReference>
<dbReference type="Pfam" id="PF19279">
    <property type="entry name" value="YegS_C"/>
    <property type="match status" value="1"/>
</dbReference>
<dbReference type="Gene3D" id="2.60.200.40">
    <property type="match status" value="1"/>
</dbReference>
<evidence type="ECO:0000256" key="5">
    <source>
        <dbReference type="ARBA" id="ARBA00022741"/>
    </source>
</evidence>
<evidence type="ECO:0000256" key="6">
    <source>
        <dbReference type="ARBA" id="ARBA00022777"/>
    </source>
</evidence>
<dbReference type="GO" id="GO:0005524">
    <property type="term" value="F:ATP binding"/>
    <property type="evidence" value="ECO:0007669"/>
    <property type="project" value="UniProtKB-KW"/>
</dbReference>
<feature type="domain" description="DAGKc" evidence="11">
    <location>
        <begin position="1"/>
        <end position="115"/>
    </location>
</feature>
<dbReference type="PROSITE" id="PS50146">
    <property type="entry name" value="DAGK"/>
    <property type="match status" value="1"/>
</dbReference>
<keyword evidence="4" id="KW-0808">Transferase</keyword>
<name>A0A1G9Y2L1_9BACI</name>
<comment type="similarity">
    <text evidence="2">Belongs to the diacylglycerol/lipid kinase family.</text>
</comment>
<evidence type="ECO:0000256" key="8">
    <source>
        <dbReference type="ARBA" id="ARBA00023098"/>
    </source>
</evidence>